<dbReference type="Proteomes" id="UP001056120">
    <property type="component" value="Linkage Group LG12"/>
</dbReference>
<evidence type="ECO:0000313" key="1">
    <source>
        <dbReference type="EMBL" id="KAI3793693.1"/>
    </source>
</evidence>
<organism evidence="1 2">
    <name type="scientific">Smallanthus sonchifolius</name>
    <dbReference type="NCBI Taxonomy" id="185202"/>
    <lineage>
        <taxon>Eukaryota</taxon>
        <taxon>Viridiplantae</taxon>
        <taxon>Streptophyta</taxon>
        <taxon>Embryophyta</taxon>
        <taxon>Tracheophyta</taxon>
        <taxon>Spermatophyta</taxon>
        <taxon>Magnoliopsida</taxon>
        <taxon>eudicotyledons</taxon>
        <taxon>Gunneridae</taxon>
        <taxon>Pentapetalae</taxon>
        <taxon>asterids</taxon>
        <taxon>campanulids</taxon>
        <taxon>Asterales</taxon>
        <taxon>Asteraceae</taxon>
        <taxon>Asteroideae</taxon>
        <taxon>Heliantheae alliance</taxon>
        <taxon>Millerieae</taxon>
        <taxon>Smallanthus</taxon>
    </lineage>
</organism>
<protein>
    <submittedName>
        <fullName evidence="1">Uncharacterized protein</fullName>
    </submittedName>
</protein>
<dbReference type="EMBL" id="CM042029">
    <property type="protein sequence ID" value="KAI3793693.1"/>
    <property type="molecule type" value="Genomic_DNA"/>
</dbReference>
<sequence>MKTGDGGYVEEDDSKQGCLSLHANVSTSLGTNVTALEDKNLFLLHCKYNFHLYGVVNLMMAFELYGMLAGNVSLMTVENVKPAYGGDEEAFFTKVVTPICNVIARVLEHYLLTLIMEQSREIKTFPMEKLWSVDCFRLGWPMRADADFFPCLRSHVNLKKIGMAKQLAMIIVAWNGDGTPARIFDPDVFKKVLRVFITASILKLGQGHVDVQFCPSRYLTLSFPCEHDFRYSYSIEWQYVRPGAVPMPGAGSCTNWGSLGSSSSTWRSVLPRLQHRDLKLENTLIDGSHVPRLKMCDFVFSPLAPEVLATQEYDGKSF</sequence>
<keyword evidence="2" id="KW-1185">Reference proteome</keyword>
<evidence type="ECO:0000313" key="2">
    <source>
        <dbReference type="Proteomes" id="UP001056120"/>
    </source>
</evidence>
<reference evidence="1 2" key="2">
    <citation type="journal article" date="2022" name="Mol. Ecol. Resour.">
        <title>The genomes of chicory, endive, great burdock and yacon provide insights into Asteraceae paleo-polyploidization history and plant inulin production.</title>
        <authorList>
            <person name="Fan W."/>
            <person name="Wang S."/>
            <person name="Wang H."/>
            <person name="Wang A."/>
            <person name="Jiang F."/>
            <person name="Liu H."/>
            <person name="Zhao H."/>
            <person name="Xu D."/>
            <person name="Zhang Y."/>
        </authorList>
    </citation>
    <scope>NUCLEOTIDE SEQUENCE [LARGE SCALE GENOMIC DNA]</scope>
    <source>
        <strain evidence="2">cv. Yunnan</strain>
        <tissue evidence="1">Leaves</tissue>
    </source>
</reference>
<accession>A0ACB9HE31</accession>
<reference evidence="2" key="1">
    <citation type="journal article" date="2022" name="Mol. Ecol. Resour.">
        <title>The genomes of chicory, endive, great burdock and yacon provide insights into Asteraceae palaeo-polyploidization history and plant inulin production.</title>
        <authorList>
            <person name="Fan W."/>
            <person name="Wang S."/>
            <person name="Wang H."/>
            <person name="Wang A."/>
            <person name="Jiang F."/>
            <person name="Liu H."/>
            <person name="Zhao H."/>
            <person name="Xu D."/>
            <person name="Zhang Y."/>
        </authorList>
    </citation>
    <scope>NUCLEOTIDE SEQUENCE [LARGE SCALE GENOMIC DNA]</scope>
    <source>
        <strain evidence="2">cv. Yunnan</strain>
    </source>
</reference>
<name>A0ACB9HE31_9ASTR</name>
<proteinExistence type="predicted"/>
<gene>
    <name evidence="1" type="ORF">L1987_36313</name>
</gene>
<comment type="caution">
    <text evidence="1">The sequence shown here is derived from an EMBL/GenBank/DDBJ whole genome shotgun (WGS) entry which is preliminary data.</text>
</comment>